<dbReference type="Proteomes" id="UP000477386">
    <property type="component" value="Unassembled WGS sequence"/>
</dbReference>
<organism evidence="2 3">
    <name type="scientific">Spirosoma agri</name>
    <dbReference type="NCBI Taxonomy" id="1987381"/>
    <lineage>
        <taxon>Bacteria</taxon>
        <taxon>Pseudomonadati</taxon>
        <taxon>Bacteroidota</taxon>
        <taxon>Cytophagia</taxon>
        <taxon>Cytophagales</taxon>
        <taxon>Cytophagaceae</taxon>
        <taxon>Spirosoma</taxon>
    </lineage>
</organism>
<dbReference type="InterPro" id="IPR029068">
    <property type="entry name" value="Glyas_Bleomycin-R_OHBP_Dase"/>
</dbReference>
<evidence type="ECO:0000259" key="1">
    <source>
        <dbReference type="Pfam" id="PF13468"/>
    </source>
</evidence>
<accession>A0A6M0ID46</accession>
<reference evidence="2 3" key="1">
    <citation type="submission" date="2020-02" db="EMBL/GenBank/DDBJ databases">
        <title>Draft genome sequence of two Spirosoma agri KCTC 52727 and Spirosoma terrae KCTC 52035.</title>
        <authorList>
            <person name="Rojas J."/>
            <person name="Ambika Manirajan B."/>
            <person name="Ratering S."/>
            <person name="Suarez C."/>
            <person name="Schnell S."/>
        </authorList>
    </citation>
    <scope>NUCLEOTIDE SEQUENCE [LARGE SCALE GENOMIC DNA]</scope>
    <source>
        <strain evidence="2 3">KCTC 52727</strain>
    </source>
</reference>
<dbReference type="AlphaFoldDB" id="A0A6M0ID46"/>
<feature type="domain" description="Glyoxalase-like" evidence="1">
    <location>
        <begin position="3"/>
        <end position="158"/>
    </location>
</feature>
<keyword evidence="3" id="KW-1185">Reference proteome</keyword>
<comment type="caution">
    <text evidence="2">The sequence shown here is derived from an EMBL/GenBank/DDBJ whole genome shotgun (WGS) entry which is preliminary data.</text>
</comment>
<sequence>MNIDHIFIFTEDKGQVADQLVGFGLTEGSGRTHVGQGTANRKFYFANFFLEVLWVYNEAEINSELIVETGLWHRANFRDTHFSRFGLCFVNDDTTERLFDKAGKYQPVYFPEGLAIDILQNKNNPKFPWTFRLPFKGQKKNETEPTEHRNGIHSLTKSIFEYESVVSEDFLEYFKNENGLEFKNSSRNWLTLIFDEEARRLSFDFESLSLTIRY</sequence>
<dbReference type="RefSeq" id="WP_164035484.1">
    <property type="nucleotide sequence ID" value="NZ_JAAGNZ010000001.1"/>
</dbReference>
<gene>
    <name evidence="2" type="ORF">GK091_04900</name>
</gene>
<dbReference type="Pfam" id="PF13468">
    <property type="entry name" value="Glyoxalase_3"/>
    <property type="match status" value="1"/>
</dbReference>
<name>A0A6M0ID46_9BACT</name>
<evidence type="ECO:0000313" key="3">
    <source>
        <dbReference type="Proteomes" id="UP000477386"/>
    </source>
</evidence>
<dbReference type="EMBL" id="JAAGNZ010000001">
    <property type="protein sequence ID" value="NEU66210.1"/>
    <property type="molecule type" value="Genomic_DNA"/>
</dbReference>
<proteinExistence type="predicted"/>
<dbReference type="Gene3D" id="3.10.180.10">
    <property type="entry name" value="2,3-Dihydroxybiphenyl 1,2-Dioxygenase, domain 1"/>
    <property type="match status" value="1"/>
</dbReference>
<protein>
    <submittedName>
        <fullName evidence="2">VOC family protein</fullName>
    </submittedName>
</protein>
<dbReference type="InterPro" id="IPR025870">
    <property type="entry name" value="Glyoxalase-like_dom"/>
</dbReference>
<evidence type="ECO:0000313" key="2">
    <source>
        <dbReference type="EMBL" id="NEU66210.1"/>
    </source>
</evidence>